<proteinExistence type="predicted"/>
<dbReference type="PANTHER" id="PTHR41252:SF1">
    <property type="entry name" value="BLR2505 PROTEIN"/>
    <property type="match status" value="1"/>
</dbReference>
<feature type="domain" description="SnoaL-like" evidence="1">
    <location>
        <begin position="31"/>
        <end position="129"/>
    </location>
</feature>
<dbReference type="SUPFAM" id="SSF54427">
    <property type="entry name" value="NTF2-like"/>
    <property type="match status" value="1"/>
</dbReference>
<sequence>MKHTLLTLVLISTISLHAGHHEKMMDAKDVVKKAYATFASGDTEGWKALHADDLTFTVFGNMPTTGKHVGPEAVIKNVFEPIAVHWPNFKIEHKAIYSDGNMVFVHSDMTADGLSTETLHMFRVEEGIIQSFTAFDDTGSMSEAVVN</sequence>
<dbReference type="InterPro" id="IPR037401">
    <property type="entry name" value="SnoaL-like"/>
</dbReference>
<gene>
    <name evidence="2" type="ORF">H2072_04635</name>
</gene>
<protein>
    <submittedName>
        <fullName evidence="2">Nuclear transport factor 2 family protein</fullName>
    </submittedName>
</protein>
<accession>A0A838Y2G5</accession>
<dbReference type="Proteomes" id="UP000551848">
    <property type="component" value="Unassembled WGS sequence"/>
</dbReference>
<dbReference type="PANTHER" id="PTHR41252">
    <property type="entry name" value="BLR2505 PROTEIN"/>
    <property type="match status" value="1"/>
</dbReference>
<dbReference type="EMBL" id="JACETL010000072">
    <property type="protein sequence ID" value="MBA4693015.1"/>
    <property type="molecule type" value="Genomic_DNA"/>
</dbReference>
<evidence type="ECO:0000313" key="3">
    <source>
        <dbReference type="Proteomes" id="UP000551848"/>
    </source>
</evidence>
<evidence type="ECO:0000259" key="1">
    <source>
        <dbReference type="Pfam" id="PF12680"/>
    </source>
</evidence>
<organism evidence="2 3">
    <name type="scientific">SAR86 cluster bacterium</name>
    <dbReference type="NCBI Taxonomy" id="2030880"/>
    <lineage>
        <taxon>Bacteria</taxon>
        <taxon>Pseudomonadati</taxon>
        <taxon>Pseudomonadota</taxon>
        <taxon>Gammaproteobacteria</taxon>
        <taxon>SAR86 cluster</taxon>
    </lineage>
</organism>
<dbReference type="AlphaFoldDB" id="A0A838Y2G5"/>
<reference evidence="2 3" key="1">
    <citation type="submission" date="2020-06" db="EMBL/GenBank/DDBJ databases">
        <title>Dysbiosis in marine aquaculture revealed through microbiome analysis: reverse ecology for environmental sustainability.</title>
        <authorList>
            <person name="Haro-Moreno J.M."/>
            <person name="Coutinho F.H."/>
            <person name="Zaragoza-Solas A."/>
            <person name="Picazo A."/>
            <person name="Almagro-Moreno S."/>
            <person name="Lopez-Perez M."/>
        </authorList>
    </citation>
    <scope>NUCLEOTIDE SEQUENCE [LARGE SCALE GENOMIC DNA]</scope>
    <source>
        <strain evidence="2">MCMED-G41</strain>
    </source>
</reference>
<evidence type="ECO:0000313" key="2">
    <source>
        <dbReference type="EMBL" id="MBA4693015.1"/>
    </source>
</evidence>
<name>A0A838Y2G5_9GAMM</name>
<comment type="caution">
    <text evidence="2">The sequence shown here is derived from an EMBL/GenBank/DDBJ whole genome shotgun (WGS) entry which is preliminary data.</text>
</comment>
<dbReference type="Pfam" id="PF12680">
    <property type="entry name" value="SnoaL_2"/>
    <property type="match status" value="1"/>
</dbReference>
<dbReference type="Gene3D" id="3.10.450.50">
    <property type="match status" value="1"/>
</dbReference>
<dbReference type="InterPro" id="IPR032710">
    <property type="entry name" value="NTF2-like_dom_sf"/>
</dbReference>